<dbReference type="GO" id="GO:0016627">
    <property type="term" value="F:oxidoreductase activity, acting on the CH-CH group of donors"/>
    <property type="evidence" value="ECO:0007669"/>
    <property type="project" value="TreeGrafter"/>
</dbReference>
<protein>
    <recommendedName>
        <fullName evidence="2">Pyridoxamine 5'-phosphate oxidase N-terminal domain-containing protein</fullName>
    </recommendedName>
</protein>
<dbReference type="InterPro" id="IPR011576">
    <property type="entry name" value="Pyridox_Oxase_N"/>
</dbReference>
<dbReference type="Pfam" id="PF01243">
    <property type="entry name" value="PNPOx_N"/>
    <property type="match status" value="1"/>
</dbReference>
<name>A0A4P6JJA0_KTERU</name>
<dbReference type="PANTHER" id="PTHR35176:SF6">
    <property type="entry name" value="HEME OXYGENASE HI_0854-RELATED"/>
    <property type="match status" value="1"/>
</dbReference>
<dbReference type="GO" id="GO:0005829">
    <property type="term" value="C:cytosol"/>
    <property type="evidence" value="ECO:0007669"/>
    <property type="project" value="TreeGrafter"/>
</dbReference>
<evidence type="ECO:0000256" key="1">
    <source>
        <dbReference type="ARBA" id="ARBA00023002"/>
    </source>
</evidence>
<feature type="domain" description="Pyridoxamine 5'-phosphate oxidase N-terminal" evidence="2">
    <location>
        <begin position="6"/>
        <end position="129"/>
    </location>
</feature>
<dbReference type="RefSeq" id="WP_129885599.1">
    <property type="nucleotide sequence ID" value="NZ_CP035758.1"/>
</dbReference>
<dbReference type="Gene3D" id="2.30.110.10">
    <property type="entry name" value="Electron Transport, Fmn-binding Protein, Chain A"/>
    <property type="match status" value="1"/>
</dbReference>
<dbReference type="KEGG" id="kbs:EPA93_02920"/>
<evidence type="ECO:0000259" key="2">
    <source>
        <dbReference type="Pfam" id="PF01243"/>
    </source>
</evidence>
<dbReference type="InterPro" id="IPR012349">
    <property type="entry name" value="Split_barrel_FMN-bd"/>
</dbReference>
<organism evidence="3 4">
    <name type="scientific">Ktedonosporobacter rubrisoli</name>
    <dbReference type="NCBI Taxonomy" id="2509675"/>
    <lineage>
        <taxon>Bacteria</taxon>
        <taxon>Bacillati</taxon>
        <taxon>Chloroflexota</taxon>
        <taxon>Ktedonobacteria</taxon>
        <taxon>Ktedonobacterales</taxon>
        <taxon>Ktedonosporobacteraceae</taxon>
        <taxon>Ktedonosporobacter</taxon>
    </lineage>
</organism>
<evidence type="ECO:0000313" key="4">
    <source>
        <dbReference type="Proteomes" id="UP000290365"/>
    </source>
</evidence>
<proteinExistence type="predicted"/>
<keyword evidence="4" id="KW-1185">Reference proteome</keyword>
<dbReference type="SUPFAM" id="SSF50475">
    <property type="entry name" value="FMN-binding split barrel"/>
    <property type="match status" value="1"/>
</dbReference>
<dbReference type="EMBL" id="CP035758">
    <property type="protein sequence ID" value="QBD75000.1"/>
    <property type="molecule type" value="Genomic_DNA"/>
</dbReference>
<accession>A0A4P6JJA0</accession>
<dbReference type="PANTHER" id="PTHR35176">
    <property type="entry name" value="HEME OXYGENASE HI_0854-RELATED"/>
    <property type="match status" value="1"/>
</dbReference>
<dbReference type="InterPro" id="IPR052019">
    <property type="entry name" value="F420H2_bilvrd_red/Heme_oxyg"/>
</dbReference>
<dbReference type="GO" id="GO:0070967">
    <property type="term" value="F:coenzyme F420 binding"/>
    <property type="evidence" value="ECO:0007669"/>
    <property type="project" value="TreeGrafter"/>
</dbReference>
<sequence length="131" mass="15199">MQSMISQKTQELLRQCKTATIAINRPGRSPQTTPVWCIWQEEAFYFSTLTTRATYRNIRRDPAISLIVYDGADFAAAYGKAHIIEHDFTALVEQIVRRYVPHEKQQEWAALLSQPDRVMVKLQPERWTTSS</sequence>
<reference evidence="3 4" key="1">
    <citation type="submission" date="2019-01" db="EMBL/GenBank/DDBJ databases">
        <title>Ktedonosporobacter rubrisoli SCAWS-G2.</title>
        <authorList>
            <person name="Huang Y."/>
            <person name="Yan B."/>
        </authorList>
    </citation>
    <scope>NUCLEOTIDE SEQUENCE [LARGE SCALE GENOMIC DNA]</scope>
    <source>
        <strain evidence="3 4">SCAWS-G2</strain>
    </source>
</reference>
<evidence type="ECO:0000313" key="3">
    <source>
        <dbReference type="EMBL" id="QBD75000.1"/>
    </source>
</evidence>
<keyword evidence="1" id="KW-0560">Oxidoreductase</keyword>
<dbReference type="Proteomes" id="UP000290365">
    <property type="component" value="Chromosome"/>
</dbReference>
<dbReference type="OrthoDB" id="159904at2"/>
<dbReference type="AlphaFoldDB" id="A0A4P6JJA0"/>
<gene>
    <name evidence="3" type="ORF">EPA93_02920</name>
</gene>